<proteinExistence type="predicted"/>
<gene>
    <name evidence="1" type="ORF">Tco_0724908</name>
</gene>
<accession>A0ABQ4YDR6</accession>
<keyword evidence="2" id="KW-1185">Reference proteome</keyword>
<sequence length="154" mass="16937">MEEWTWGRLSRYGLFAVGEFKGGGVWTETRCVSRDKQTTGGIYGWGEVRSVICLEVVGVCEKLGVGVGCFVRERGAWTDTCVGVCFSGGGVGEWEGSHWGGTERIRIGATERISSERVGGDSWTGRVGWRTFIGWGRLSRMDVMRSIVGNTEGW</sequence>
<evidence type="ECO:0000313" key="1">
    <source>
        <dbReference type="EMBL" id="GJS75027.1"/>
    </source>
</evidence>
<comment type="caution">
    <text evidence="1">The sequence shown here is derived from an EMBL/GenBank/DDBJ whole genome shotgun (WGS) entry which is preliminary data.</text>
</comment>
<reference evidence="1" key="2">
    <citation type="submission" date="2022-01" db="EMBL/GenBank/DDBJ databases">
        <authorList>
            <person name="Yamashiro T."/>
            <person name="Shiraishi A."/>
            <person name="Satake H."/>
            <person name="Nakayama K."/>
        </authorList>
    </citation>
    <scope>NUCLEOTIDE SEQUENCE</scope>
</reference>
<evidence type="ECO:0000313" key="2">
    <source>
        <dbReference type="Proteomes" id="UP001151760"/>
    </source>
</evidence>
<reference evidence="1" key="1">
    <citation type="journal article" date="2022" name="Int. J. Mol. Sci.">
        <title>Draft Genome of Tanacetum Coccineum: Genomic Comparison of Closely Related Tanacetum-Family Plants.</title>
        <authorList>
            <person name="Yamashiro T."/>
            <person name="Shiraishi A."/>
            <person name="Nakayama K."/>
            <person name="Satake H."/>
        </authorList>
    </citation>
    <scope>NUCLEOTIDE SEQUENCE</scope>
</reference>
<name>A0ABQ4YDR6_9ASTR</name>
<protein>
    <submittedName>
        <fullName evidence="1">Uncharacterized protein</fullName>
    </submittedName>
</protein>
<dbReference type="EMBL" id="BQNB010010274">
    <property type="protein sequence ID" value="GJS75027.1"/>
    <property type="molecule type" value="Genomic_DNA"/>
</dbReference>
<dbReference type="Proteomes" id="UP001151760">
    <property type="component" value="Unassembled WGS sequence"/>
</dbReference>
<organism evidence="1 2">
    <name type="scientific">Tanacetum coccineum</name>
    <dbReference type="NCBI Taxonomy" id="301880"/>
    <lineage>
        <taxon>Eukaryota</taxon>
        <taxon>Viridiplantae</taxon>
        <taxon>Streptophyta</taxon>
        <taxon>Embryophyta</taxon>
        <taxon>Tracheophyta</taxon>
        <taxon>Spermatophyta</taxon>
        <taxon>Magnoliopsida</taxon>
        <taxon>eudicotyledons</taxon>
        <taxon>Gunneridae</taxon>
        <taxon>Pentapetalae</taxon>
        <taxon>asterids</taxon>
        <taxon>campanulids</taxon>
        <taxon>Asterales</taxon>
        <taxon>Asteraceae</taxon>
        <taxon>Asteroideae</taxon>
        <taxon>Anthemideae</taxon>
        <taxon>Anthemidinae</taxon>
        <taxon>Tanacetum</taxon>
    </lineage>
</organism>